<gene>
    <name evidence="10" type="ORF">DY000_02017752</name>
</gene>
<protein>
    <recommendedName>
        <fullName evidence="12">ABC transmembrane type-1 domain-containing protein</fullName>
    </recommendedName>
</protein>
<keyword evidence="5 7" id="KW-1133">Transmembrane helix</keyword>
<dbReference type="PROSITE" id="PS50893">
    <property type="entry name" value="ABC_TRANSPORTER_2"/>
    <property type="match status" value="1"/>
</dbReference>
<proteinExistence type="predicted"/>
<evidence type="ECO:0000259" key="9">
    <source>
        <dbReference type="PROSITE" id="PS50929"/>
    </source>
</evidence>
<keyword evidence="3" id="KW-0547">Nucleotide-binding</keyword>
<keyword evidence="11" id="KW-1185">Reference proteome</keyword>
<dbReference type="PANTHER" id="PTHR24221:SF558">
    <property type="entry name" value="(RAPE) HYPOTHETICAL PROTEIN"/>
    <property type="match status" value="1"/>
</dbReference>
<comment type="subcellular location">
    <subcellularLocation>
        <location evidence="1">Membrane</location>
        <topology evidence="1">Multi-pass membrane protein</topology>
    </subcellularLocation>
</comment>
<comment type="caution">
    <text evidence="10">The sequence shown here is derived from an EMBL/GenBank/DDBJ whole genome shotgun (WGS) entry which is preliminary data.</text>
</comment>
<feature type="domain" description="ABC transmembrane type-1" evidence="9">
    <location>
        <begin position="1"/>
        <end position="265"/>
    </location>
</feature>
<keyword evidence="6 7" id="KW-0472">Membrane</keyword>
<feature type="domain" description="ABC transporter" evidence="8">
    <location>
        <begin position="299"/>
        <end position="529"/>
    </location>
</feature>
<dbReference type="Pfam" id="PF00664">
    <property type="entry name" value="ABC_membrane"/>
    <property type="match status" value="1"/>
</dbReference>
<evidence type="ECO:0000256" key="7">
    <source>
        <dbReference type="SAM" id="Phobius"/>
    </source>
</evidence>
<dbReference type="Gene3D" id="1.20.1560.10">
    <property type="entry name" value="ABC transporter type 1, transmembrane domain"/>
    <property type="match status" value="1"/>
</dbReference>
<dbReference type="InterPro" id="IPR036640">
    <property type="entry name" value="ABC1_TM_sf"/>
</dbReference>
<keyword evidence="2 7" id="KW-0812">Transmembrane</keyword>
<keyword evidence="4" id="KW-0067">ATP-binding</keyword>
<dbReference type="InterPro" id="IPR011527">
    <property type="entry name" value="ABC1_TM_dom"/>
</dbReference>
<dbReference type="InterPro" id="IPR039421">
    <property type="entry name" value="Type_1_exporter"/>
</dbReference>
<dbReference type="PROSITE" id="PS50929">
    <property type="entry name" value="ABC_TM1F"/>
    <property type="match status" value="1"/>
</dbReference>
<evidence type="ECO:0000256" key="6">
    <source>
        <dbReference type="ARBA" id="ARBA00023136"/>
    </source>
</evidence>
<evidence type="ECO:0000256" key="2">
    <source>
        <dbReference type="ARBA" id="ARBA00022692"/>
    </source>
</evidence>
<organism evidence="10 11">
    <name type="scientific">Brassica cretica</name>
    <name type="common">Mustard</name>
    <dbReference type="NCBI Taxonomy" id="69181"/>
    <lineage>
        <taxon>Eukaryota</taxon>
        <taxon>Viridiplantae</taxon>
        <taxon>Streptophyta</taxon>
        <taxon>Embryophyta</taxon>
        <taxon>Tracheophyta</taxon>
        <taxon>Spermatophyta</taxon>
        <taxon>Magnoliopsida</taxon>
        <taxon>eudicotyledons</taxon>
        <taxon>Gunneridae</taxon>
        <taxon>Pentapetalae</taxon>
        <taxon>rosids</taxon>
        <taxon>malvids</taxon>
        <taxon>Brassicales</taxon>
        <taxon>Brassicaceae</taxon>
        <taxon>Brassiceae</taxon>
        <taxon>Brassica</taxon>
    </lineage>
</organism>
<evidence type="ECO:0000256" key="1">
    <source>
        <dbReference type="ARBA" id="ARBA00004141"/>
    </source>
</evidence>
<evidence type="ECO:0000256" key="3">
    <source>
        <dbReference type="ARBA" id="ARBA00022741"/>
    </source>
</evidence>
<dbReference type="PANTHER" id="PTHR24221">
    <property type="entry name" value="ATP-BINDING CASSETTE SUB-FAMILY B"/>
    <property type="match status" value="1"/>
</dbReference>
<evidence type="ECO:0000313" key="11">
    <source>
        <dbReference type="Proteomes" id="UP000266723"/>
    </source>
</evidence>
<accession>A0ABQ7D9E8</accession>
<dbReference type="InterPro" id="IPR003593">
    <property type="entry name" value="AAA+_ATPase"/>
</dbReference>
<evidence type="ECO:0000256" key="5">
    <source>
        <dbReference type="ARBA" id="ARBA00022989"/>
    </source>
</evidence>
<dbReference type="Proteomes" id="UP000266723">
    <property type="component" value="Unassembled WGS sequence"/>
</dbReference>
<dbReference type="Pfam" id="PF00005">
    <property type="entry name" value="ABC_tran"/>
    <property type="match status" value="1"/>
</dbReference>
<dbReference type="SUPFAM" id="SSF90123">
    <property type="entry name" value="ABC transporter transmembrane region"/>
    <property type="match status" value="1"/>
</dbReference>
<dbReference type="SUPFAM" id="SSF52540">
    <property type="entry name" value="P-loop containing nucleoside triphosphate hydrolases"/>
    <property type="match status" value="1"/>
</dbReference>
<evidence type="ECO:0000313" key="10">
    <source>
        <dbReference type="EMBL" id="KAF3568315.1"/>
    </source>
</evidence>
<evidence type="ECO:0008006" key="12">
    <source>
        <dbReference type="Google" id="ProtNLM"/>
    </source>
</evidence>
<dbReference type="InterPro" id="IPR027417">
    <property type="entry name" value="P-loop_NTPase"/>
</dbReference>
<dbReference type="CDD" id="cd18582">
    <property type="entry name" value="ABC_6TM_ATM1_ABCB7"/>
    <property type="match status" value="1"/>
</dbReference>
<dbReference type="EMBL" id="QGKV02000759">
    <property type="protein sequence ID" value="KAF3568315.1"/>
    <property type="molecule type" value="Genomic_DNA"/>
</dbReference>
<dbReference type="InterPro" id="IPR003439">
    <property type="entry name" value="ABC_transporter-like_ATP-bd"/>
</dbReference>
<dbReference type="SMART" id="SM00382">
    <property type="entry name" value="AAA"/>
    <property type="match status" value="1"/>
</dbReference>
<feature type="transmembrane region" description="Helical" evidence="7">
    <location>
        <begin position="203"/>
        <end position="224"/>
    </location>
</feature>
<evidence type="ECO:0000256" key="4">
    <source>
        <dbReference type="ARBA" id="ARBA00022840"/>
    </source>
</evidence>
<feature type="transmembrane region" description="Helical" evidence="7">
    <location>
        <begin position="122"/>
        <end position="143"/>
    </location>
</feature>
<evidence type="ECO:0000259" key="8">
    <source>
        <dbReference type="PROSITE" id="PS50893"/>
    </source>
</evidence>
<sequence>MSAFVASNPSLVAAFATPSAVLIGYGIARTGSSAFNELRTAVFSKVALRTIRSVSRKVFSHLHDLDLRYHLSRETGGLNRIIDRGSRAINFILSAMVFNVLPTILEISMVSGILAYKFGAPFAWITSLSVGAYIAFTLTVTQWRTKFRKAMNKADNDASTRAIDSLINYETVKYFNNEGYEAEKYDKFLKRYEDAALQTQRSLAFLNFGQSIIFSTALSTAMVLCSQGIMNGQMTVGDLVMVNGLLFQLSLPLNFLGSVYRETIQSLVDMKSMFQLLEEKSDITNINDAKPLVLKGGSIQFENVHFSYVPERKILDGISFVVPAGKSVAIVGTSGSGKSTILRMLFRFYDTDSGTVRIDGQDIKEVRLDTLRSSIGVVPQDTVLFNDKIFHNIHYGRLSATEEEVYDAARRAAIHDTIIEWWRETESGTCSGILEIPCDSVSNLCTESSIDVALCDEATSALDSTTEAEILNALKALASNRTSIFIAHRLTTAMQCDEIVVLENGKVVEQGPHDVLLGKSGRYAQLWTQQNSTVDMIDAAIKLE</sequence>
<feature type="transmembrane region" description="Helical" evidence="7">
    <location>
        <begin position="88"/>
        <end position="116"/>
    </location>
</feature>
<name>A0ABQ7D9E8_BRACR</name>
<reference evidence="10 11" key="1">
    <citation type="journal article" date="2020" name="BMC Genomics">
        <title>Intraspecific diversification of the crop wild relative Brassica cretica Lam. using demographic model selection.</title>
        <authorList>
            <person name="Kioukis A."/>
            <person name="Michalopoulou V.A."/>
            <person name="Briers L."/>
            <person name="Pirintsos S."/>
            <person name="Studholme D.J."/>
            <person name="Pavlidis P."/>
            <person name="Sarris P.F."/>
        </authorList>
    </citation>
    <scope>NUCLEOTIDE SEQUENCE [LARGE SCALE GENOMIC DNA]</scope>
    <source>
        <strain evidence="11">cv. PFS-1207/04</strain>
    </source>
</reference>
<dbReference type="Gene3D" id="3.40.50.300">
    <property type="entry name" value="P-loop containing nucleotide triphosphate hydrolases"/>
    <property type="match status" value="1"/>
</dbReference>